<evidence type="ECO:0000256" key="2">
    <source>
        <dbReference type="ARBA" id="ARBA00022692"/>
    </source>
</evidence>
<feature type="transmembrane region" description="Helical" evidence="5">
    <location>
        <begin position="713"/>
        <end position="734"/>
    </location>
</feature>
<dbReference type="Gene3D" id="3.60.10.10">
    <property type="entry name" value="Endonuclease/exonuclease/phosphatase"/>
    <property type="match status" value="1"/>
</dbReference>
<evidence type="ECO:0000256" key="4">
    <source>
        <dbReference type="ARBA" id="ARBA00023136"/>
    </source>
</evidence>
<dbReference type="PANTHER" id="PTHR19446">
    <property type="entry name" value="REVERSE TRANSCRIPTASES"/>
    <property type="match status" value="1"/>
</dbReference>
<organism evidence="8 9">
    <name type="scientific">Rotaria socialis</name>
    <dbReference type="NCBI Taxonomy" id="392032"/>
    <lineage>
        <taxon>Eukaryota</taxon>
        <taxon>Metazoa</taxon>
        <taxon>Spiralia</taxon>
        <taxon>Gnathifera</taxon>
        <taxon>Rotifera</taxon>
        <taxon>Eurotatoria</taxon>
        <taxon>Bdelloidea</taxon>
        <taxon>Philodinida</taxon>
        <taxon>Philodinidae</taxon>
        <taxon>Rotaria</taxon>
    </lineage>
</organism>
<comment type="caution">
    <text evidence="8">The sequence shown here is derived from an EMBL/GenBank/DDBJ whole genome shotgun (WGS) entry which is preliminary data.</text>
</comment>
<dbReference type="PROSITE" id="PS50262">
    <property type="entry name" value="G_PROTEIN_RECEP_F1_2"/>
    <property type="match status" value="1"/>
</dbReference>
<sequence>MFNKDFKYCEPTLNYDIINQFDGNEKDKNLLRTMCSEWNDKVCVSVFSNNWRKVRPSSTSENLSILLWNCECLHTHTSDLDLLLSLYCPHVCILTGVGKQIRRLPYVPNYKWFSKEGNNSFGGVACLIQNEFTTTISDESENFLLLKIELGNENIYIGAVYIPPNHTPPLYLFDKHKEKDIYIFGDFNAKHESWQCEKNNVSGNILKEWMEENGFEVLHPGNPTSKRSTAIIDLGIVKDTKKWSGITVENKTVKDNQKIVSRLAEYYEKHFSKPIFNSKSPFHMECIEAYERIEKNVKIPMEKIKLEEVIEQWKGLKSKKSLDSTDTSAQLLKNLPQEYLYRITTLFNKCADEGEFFERGKIAKGICLSKEGAFPTEDRLRSISLLPNLSKIFEKIVAKRIEKWCKDQGVYVDEQSGFTANRRLQTRIVAMIEDLRLTIAAPNRPALTIFVDFLTAFDRMWYPALMRALERLDMPIELRKWIYNWLQNRKMFISHGDMKSKIFSISVGAPQGSVLAALLFRLHVFFLPSYFPEINCHLFADDLTMVIKGALEKKLSDNLIYIQNQAKIVLQSLEKFAYDHNLPVNTKKTKAMLIHSTVAVEKPDLFYKNVKIEYVKTYKFLGVEIGTKLGLAMNPIYIAAATIGTFVYTAGLIGNFFSLLLFTQKELRRVSTGLLFLLLNITNTIHLLSLIFEFIGSLLTFEVFPSDVFRCQFVLWLQNSTLTICSLLATTISIDRFLRSEYPILSRVWCTPKNVLKLSIIYIICSMLLYAFFFHPLNIYGQYGYCTFTFNDTLYTLVMHVMPPIRFAIICLIPVPIMIVCSCRMLFNIGKSRKRVAPQTAACGPPIALTVVPILKLATTNIIHRQKNVLATDRTLLLMVSINVITYIVTQLPFNIYAIYYGYEQSKNNDTNSIVRSYLLMWSSAYFGVGFYLYCSASRQFRKQFVTKIKNLFLHQHFSGTENSTTRNN</sequence>
<feature type="transmembrane region" description="Helical" evidence="5">
    <location>
        <begin position="636"/>
        <end position="662"/>
    </location>
</feature>
<dbReference type="InterPro" id="IPR036691">
    <property type="entry name" value="Endo/exonu/phosph_ase_sf"/>
</dbReference>
<dbReference type="Pfam" id="PF00001">
    <property type="entry name" value="7tm_1"/>
    <property type="match status" value="1"/>
</dbReference>
<feature type="domain" description="Reverse transcriptase" evidence="7">
    <location>
        <begin position="355"/>
        <end position="625"/>
    </location>
</feature>
<dbReference type="EMBL" id="CAJOBS010000057">
    <property type="protein sequence ID" value="CAF4482178.1"/>
    <property type="molecule type" value="Genomic_DNA"/>
</dbReference>
<feature type="transmembrane region" description="Helical" evidence="5">
    <location>
        <begin position="875"/>
        <end position="903"/>
    </location>
</feature>
<evidence type="ECO:0000256" key="1">
    <source>
        <dbReference type="ARBA" id="ARBA00004370"/>
    </source>
</evidence>
<feature type="domain" description="G-protein coupled receptors family 1 profile" evidence="6">
    <location>
        <begin position="654"/>
        <end position="934"/>
    </location>
</feature>
<comment type="subcellular location">
    <subcellularLocation>
        <location evidence="1">Membrane</location>
    </subcellularLocation>
</comment>
<gene>
    <name evidence="8" type="ORF">TOA249_LOCUS1905</name>
</gene>
<dbReference type="Gene3D" id="1.20.1070.10">
    <property type="entry name" value="Rhodopsin 7-helix transmembrane proteins"/>
    <property type="match status" value="1"/>
</dbReference>
<feature type="transmembrane region" description="Helical" evidence="5">
    <location>
        <begin position="755"/>
        <end position="773"/>
    </location>
</feature>
<evidence type="ECO:0000259" key="7">
    <source>
        <dbReference type="PROSITE" id="PS50878"/>
    </source>
</evidence>
<dbReference type="InterPro" id="IPR017452">
    <property type="entry name" value="GPCR_Rhodpsn_7TM"/>
</dbReference>
<dbReference type="GO" id="GO:0016020">
    <property type="term" value="C:membrane"/>
    <property type="evidence" value="ECO:0007669"/>
    <property type="project" value="UniProtKB-SubCell"/>
</dbReference>
<dbReference type="InterPro" id="IPR043502">
    <property type="entry name" value="DNA/RNA_pol_sf"/>
</dbReference>
<feature type="transmembrane region" description="Helical" evidence="5">
    <location>
        <begin position="805"/>
        <end position="827"/>
    </location>
</feature>
<proteinExistence type="predicted"/>
<dbReference type="Pfam" id="PF14529">
    <property type="entry name" value="Exo_endo_phos_2"/>
    <property type="match status" value="1"/>
</dbReference>
<dbReference type="AlphaFoldDB" id="A0A820U758"/>
<dbReference type="InterPro" id="IPR005135">
    <property type="entry name" value="Endo/exonuclease/phosphatase"/>
</dbReference>
<keyword evidence="2 5" id="KW-0812">Transmembrane</keyword>
<dbReference type="InterPro" id="IPR000477">
    <property type="entry name" value="RT_dom"/>
</dbReference>
<dbReference type="InterPro" id="IPR000276">
    <property type="entry name" value="GPCR_Rhodpsn"/>
</dbReference>
<dbReference type="GO" id="GO:0003824">
    <property type="term" value="F:catalytic activity"/>
    <property type="evidence" value="ECO:0007669"/>
    <property type="project" value="InterPro"/>
</dbReference>
<dbReference type="Pfam" id="PF00078">
    <property type="entry name" value="RVT_1"/>
    <property type="match status" value="1"/>
</dbReference>
<keyword evidence="3 5" id="KW-1133">Transmembrane helix</keyword>
<dbReference type="CDD" id="cd01650">
    <property type="entry name" value="RT_nLTR_like"/>
    <property type="match status" value="1"/>
</dbReference>
<dbReference type="SUPFAM" id="SSF56219">
    <property type="entry name" value="DNase I-like"/>
    <property type="match status" value="1"/>
</dbReference>
<dbReference type="Proteomes" id="UP000663838">
    <property type="component" value="Unassembled WGS sequence"/>
</dbReference>
<name>A0A820U758_9BILA</name>
<feature type="transmembrane region" description="Helical" evidence="5">
    <location>
        <begin position="915"/>
        <end position="935"/>
    </location>
</feature>
<dbReference type="SUPFAM" id="SSF56672">
    <property type="entry name" value="DNA/RNA polymerases"/>
    <property type="match status" value="1"/>
</dbReference>
<keyword evidence="4 5" id="KW-0472">Membrane</keyword>
<dbReference type="GO" id="GO:0004930">
    <property type="term" value="F:G protein-coupled receptor activity"/>
    <property type="evidence" value="ECO:0007669"/>
    <property type="project" value="InterPro"/>
</dbReference>
<evidence type="ECO:0000313" key="8">
    <source>
        <dbReference type="EMBL" id="CAF4482178.1"/>
    </source>
</evidence>
<evidence type="ECO:0008006" key="10">
    <source>
        <dbReference type="Google" id="ProtNLM"/>
    </source>
</evidence>
<evidence type="ECO:0000259" key="6">
    <source>
        <dbReference type="PROSITE" id="PS50262"/>
    </source>
</evidence>
<dbReference type="SUPFAM" id="SSF81321">
    <property type="entry name" value="Family A G protein-coupled receptor-like"/>
    <property type="match status" value="1"/>
</dbReference>
<feature type="transmembrane region" description="Helical" evidence="5">
    <location>
        <begin position="674"/>
        <end position="701"/>
    </location>
</feature>
<dbReference type="PROSITE" id="PS50878">
    <property type="entry name" value="RT_POL"/>
    <property type="match status" value="1"/>
</dbReference>
<evidence type="ECO:0000256" key="3">
    <source>
        <dbReference type="ARBA" id="ARBA00022989"/>
    </source>
</evidence>
<evidence type="ECO:0000256" key="5">
    <source>
        <dbReference type="SAM" id="Phobius"/>
    </source>
</evidence>
<evidence type="ECO:0000313" key="9">
    <source>
        <dbReference type="Proteomes" id="UP000663838"/>
    </source>
</evidence>
<reference evidence="8" key="1">
    <citation type="submission" date="2021-02" db="EMBL/GenBank/DDBJ databases">
        <authorList>
            <person name="Nowell W R."/>
        </authorList>
    </citation>
    <scope>NUCLEOTIDE SEQUENCE</scope>
</reference>
<accession>A0A820U758</accession>
<protein>
    <recommendedName>
        <fullName evidence="10">Reverse transcriptase domain-containing protein</fullName>
    </recommendedName>
</protein>